<dbReference type="InterPro" id="IPR036872">
    <property type="entry name" value="CH_dom_sf"/>
</dbReference>
<name>A0A3P8WWP3_CYNSE</name>
<dbReference type="Pfam" id="PF00406">
    <property type="entry name" value="ADK"/>
    <property type="match status" value="1"/>
</dbReference>
<evidence type="ECO:0000259" key="3">
    <source>
        <dbReference type="PROSITE" id="PS50021"/>
    </source>
</evidence>
<sequence>MSDLLCRWLNQELRLSKFVEPQTLARDFSTGYLIGEVLFKYQLQTDFRMFTKKDTSISKVNNFTRLEPTLQLLGITFDINTAQELMQEKHGVATRLLYHLYTALGKKKRAEMTETMVEIMQPAAIANLHKREHDNYTDRLHQIVKRDAELKLMKIAQHYEEKCQQLIHRSVTIHSFQLKSTLKIPEERKKHFEKLRTAPQKTTNIGPIDQIAIIPKPPPYTKQLNLKKRRYEQQQLRREQLAKTVQNEIAEFELSRKKMVSSGVPSSLGGQPVAEYYVPSWSSYLDMQGSKAHLILQSNLKYMQEIRNRLEESAMAREQREKRRDRFLLEQLQIHEAQEEARRDEHLVKRLTRQTQQEQRVASQLLQMRMQKAVISQNRLFREQQYQQRKERDIKEALEREAALAEQAKLDRAKEIQKELEFFKKIAAERTRRKYEKHFKLCKDIVEQILDLSTKIGEYRLITANLIPEKMMREWKELVLNGLPLYEQPKGLSPSYELYTPLDTIECRRLEVLNNQNFDEYMEMVGDWVWPEEAGELKQPPPNNNILGHIMHRLKNIIHPPLLESTSPSLPHYTIKACVLGNLCSGKTRCLAKIAEEFGVCVLSPDTLVEEALNAHIIGEQLSARAALGGAAMKELIKGQGIPNDVIVDIVVEAIRHVPAHSGWILDGFPMDINQAYLFEKALGGSVEVGGSVERKRSELAFGPNPPHTLGCAEPVLDMVVLLDVPDGAVIRRAFSHTDSDPATETALSPTEKNLYLAQVPQRITAFRDTWPRLGEWYGEKQNILVTIEANVDEDELYDRLAGVLQPVLTHKPDVTQCAEEVSCATESVPHGKKKKGQRINQLKPRRSSIGSLMSENGHRGQNEYAVSPRVFVDESLPPEIPEYLCSNWETVCESYVNNIRRVLQLLRSQSNFINHHLYNTREDFKHFLGRPDVKQEFVSQWQKDFNSVPDDMRDDEETKAELHLRLDELRERLLDISEKRKEQNEKERSSIIHEGWLDDHVAVLVNHHSSLIQAEINKLQESICIFRVYYSSMAGEVIFEPFSNFIYVPLLGSTEINVHFDYSIDTEDTEKKARPTEGDEGKKVKFSLQCLPKFIEHPMPKSQSQLDTDPVKHSQEKLNFEYEEAVKAIGRLVSAEIHQGELKEPEKPPEKEPEKPPEKGKTKKGKQSAKEQKEPEPPPPPPTAVYEGRKIEFTCDLEVRKILHKEYIAALEHEEKATKVKISLVKGHGLVMMQQLQAGAEMVFQAMHKWLEANYHAEIKSIDQLTEVVRHHIETGAKLQNELILECSDFYMNGDCHMVPTPAPPTQPPPLEKPTPYTPTIRQLETLYQHLSCIAPSGLMSSSEFSDLLRDITSVNTGRTMLPERWIDLSDKQLIEIVSLLMDQYELVDWRQFLLSAALPWPFPSLTQLLEVLQRFKAADVENTGCVNSEQYLQTELWFSSKNDQPVSQDHSGVPPFDRLSNLHKFFFQLFADHSLSPPQLDYVSMLQYFAADPNPKQCFVRLLSVILGQALLLPSEEELVKSMPVIKDSSVSLIEPDGETKGSPSASTTPVVESGVSISALLTVLCHKVTRLKGHRALPPGCPSEEEHIQNLAQVFTELGYEPEDCVPFSVLSRHLFIQDLMLNPAHYKLVNLHGVLQPPQEEESFIKEE</sequence>
<dbReference type="GO" id="GO:0097225">
    <property type="term" value="C:sperm midpiece"/>
    <property type="evidence" value="ECO:0007669"/>
    <property type="project" value="TreeGrafter"/>
</dbReference>
<evidence type="ECO:0000313" key="5">
    <source>
        <dbReference type="Proteomes" id="UP000265120"/>
    </source>
</evidence>
<dbReference type="GO" id="GO:0005737">
    <property type="term" value="C:cytoplasm"/>
    <property type="evidence" value="ECO:0007669"/>
    <property type="project" value="UniProtKB-ARBA"/>
</dbReference>
<keyword evidence="1" id="KW-0175">Coiled coil</keyword>
<reference evidence="4 5" key="1">
    <citation type="journal article" date="2014" name="Nat. Genet.">
        <title>Whole-genome sequence of a flatfish provides insights into ZW sex chromosome evolution and adaptation to a benthic lifestyle.</title>
        <authorList>
            <person name="Chen S."/>
            <person name="Zhang G."/>
            <person name="Shao C."/>
            <person name="Huang Q."/>
            <person name="Liu G."/>
            <person name="Zhang P."/>
            <person name="Song W."/>
            <person name="An N."/>
            <person name="Chalopin D."/>
            <person name="Volff J.N."/>
            <person name="Hong Y."/>
            <person name="Li Q."/>
            <person name="Sha Z."/>
            <person name="Zhou H."/>
            <person name="Xie M."/>
            <person name="Yu Q."/>
            <person name="Liu Y."/>
            <person name="Xiang H."/>
            <person name="Wang N."/>
            <person name="Wu K."/>
            <person name="Yang C."/>
            <person name="Zhou Q."/>
            <person name="Liao X."/>
            <person name="Yang L."/>
            <person name="Hu Q."/>
            <person name="Zhang J."/>
            <person name="Meng L."/>
            <person name="Jin L."/>
            <person name="Tian Y."/>
            <person name="Lian J."/>
            <person name="Yang J."/>
            <person name="Miao G."/>
            <person name="Liu S."/>
            <person name="Liang Z."/>
            <person name="Yan F."/>
            <person name="Li Y."/>
            <person name="Sun B."/>
            <person name="Zhang H."/>
            <person name="Zhang J."/>
            <person name="Zhu Y."/>
            <person name="Du M."/>
            <person name="Zhao Y."/>
            <person name="Schartl M."/>
            <person name="Tang Q."/>
            <person name="Wang J."/>
        </authorList>
    </citation>
    <scope>NUCLEOTIDE SEQUENCE</scope>
</reference>
<feature type="coiled-coil region" evidence="1">
    <location>
        <begin position="953"/>
        <end position="987"/>
    </location>
</feature>
<dbReference type="Proteomes" id="UP000265120">
    <property type="component" value="Chromosome Z"/>
</dbReference>
<dbReference type="KEGG" id="csem:103397633"/>
<dbReference type="PANTHER" id="PTHR14919:SF0">
    <property type="entry name" value="SPERM FLAGELLAR PROTEIN 2"/>
    <property type="match status" value="1"/>
</dbReference>
<dbReference type="PANTHER" id="PTHR14919">
    <property type="entry name" value="KPL2-RELATED"/>
    <property type="match status" value="1"/>
</dbReference>
<organism evidence="4 5">
    <name type="scientific">Cynoglossus semilaevis</name>
    <name type="common">Tongue sole</name>
    <dbReference type="NCBI Taxonomy" id="244447"/>
    <lineage>
        <taxon>Eukaryota</taxon>
        <taxon>Metazoa</taxon>
        <taxon>Chordata</taxon>
        <taxon>Craniata</taxon>
        <taxon>Vertebrata</taxon>
        <taxon>Euteleostomi</taxon>
        <taxon>Actinopterygii</taxon>
        <taxon>Neopterygii</taxon>
        <taxon>Teleostei</taxon>
        <taxon>Neoteleostei</taxon>
        <taxon>Acanthomorphata</taxon>
        <taxon>Carangaria</taxon>
        <taxon>Pleuronectiformes</taxon>
        <taxon>Pleuronectoidei</taxon>
        <taxon>Cynoglossidae</taxon>
        <taxon>Cynoglossinae</taxon>
        <taxon>Cynoglossus</taxon>
    </lineage>
</organism>
<dbReference type="RefSeq" id="XP_008334190.1">
    <property type="nucleotide sequence ID" value="XM_008335968.3"/>
</dbReference>
<accession>A0A3P8WWP3</accession>
<dbReference type="OrthoDB" id="62528at2759"/>
<dbReference type="Pfam" id="PF24082">
    <property type="entry name" value="SPEF2_C"/>
    <property type="match status" value="1"/>
</dbReference>
<dbReference type="Pfam" id="PF22946">
    <property type="entry name" value="SPEF2_D5"/>
    <property type="match status" value="1"/>
</dbReference>
<dbReference type="Gene3D" id="1.10.418.10">
    <property type="entry name" value="Calponin-like domain"/>
    <property type="match status" value="1"/>
</dbReference>
<dbReference type="SUPFAM" id="SSF52540">
    <property type="entry name" value="P-loop containing nucleoside triphosphate hydrolases"/>
    <property type="match status" value="1"/>
</dbReference>
<reference evidence="4" key="2">
    <citation type="submission" date="2025-08" db="UniProtKB">
        <authorList>
            <consortium name="Ensembl"/>
        </authorList>
    </citation>
    <scope>IDENTIFICATION</scope>
</reference>
<dbReference type="CTD" id="79925"/>
<feature type="region of interest" description="Disordered" evidence="2">
    <location>
        <begin position="1139"/>
        <end position="1188"/>
    </location>
</feature>
<evidence type="ECO:0000256" key="1">
    <source>
        <dbReference type="SAM" id="Coils"/>
    </source>
</evidence>
<proteinExistence type="predicted"/>
<feature type="compositionally biased region" description="Basic and acidic residues" evidence="2">
    <location>
        <begin position="1139"/>
        <end position="1161"/>
    </location>
</feature>
<evidence type="ECO:0000256" key="2">
    <source>
        <dbReference type="SAM" id="MobiDB-lite"/>
    </source>
</evidence>
<evidence type="ECO:0000313" key="4">
    <source>
        <dbReference type="Ensembl" id="ENSCSEP00000029130.1"/>
    </source>
</evidence>
<reference evidence="4" key="3">
    <citation type="submission" date="2025-09" db="UniProtKB">
        <authorList>
            <consortium name="Ensembl"/>
        </authorList>
    </citation>
    <scope>IDENTIFICATION</scope>
</reference>
<dbReference type="InterPro" id="IPR054517">
    <property type="entry name" value="SPEF2_D5"/>
</dbReference>
<feature type="coiled-coil region" evidence="1">
    <location>
        <begin position="303"/>
        <end position="354"/>
    </location>
</feature>
<dbReference type="Gene3D" id="3.40.50.300">
    <property type="entry name" value="P-loop containing nucleotide triphosphate hydrolases"/>
    <property type="match status" value="1"/>
</dbReference>
<dbReference type="InParanoid" id="A0A3P8WWP3"/>
<dbReference type="InterPro" id="IPR010441">
    <property type="entry name" value="CH_2"/>
</dbReference>
<dbReference type="Pfam" id="PF06294">
    <property type="entry name" value="CH_2"/>
    <property type="match status" value="1"/>
</dbReference>
<feature type="domain" description="Calponin-homology (CH)" evidence="3">
    <location>
        <begin position="1"/>
        <end position="105"/>
    </location>
</feature>
<dbReference type="PROSITE" id="PS50021">
    <property type="entry name" value="CH"/>
    <property type="match status" value="1"/>
</dbReference>
<dbReference type="Ensembl" id="ENSCSET00000029531.1">
    <property type="protein sequence ID" value="ENSCSEP00000029130.1"/>
    <property type="gene ID" value="ENSCSEG00000018648.1"/>
</dbReference>
<dbReference type="OMA" id="IMETKQQ"/>
<dbReference type="InterPro" id="IPR052634">
    <property type="entry name" value="Sperm_flagellar-bone_growth"/>
</dbReference>
<protein>
    <submittedName>
        <fullName evidence="4">Sperm flagellar 2</fullName>
    </submittedName>
</protein>
<feature type="coiled-coil region" evidence="1">
    <location>
        <begin position="224"/>
        <end position="251"/>
    </location>
</feature>
<keyword evidence="5" id="KW-1185">Reference proteome</keyword>
<dbReference type="InterPro" id="IPR027417">
    <property type="entry name" value="P-loop_NTPase"/>
</dbReference>
<dbReference type="GO" id="GO:0007288">
    <property type="term" value="P:sperm axoneme assembly"/>
    <property type="evidence" value="ECO:0007669"/>
    <property type="project" value="TreeGrafter"/>
</dbReference>
<dbReference type="InterPro" id="IPR001715">
    <property type="entry name" value="CH_dom"/>
</dbReference>
<dbReference type="GeneID" id="103397633"/>
<dbReference type="GO" id="GO:0002177">
    <property type="term" value="C:manchette"/>
    <property type="evidence" value="ECO:0007669"/>
    <property type="project" value="TreeGrafter"/>
</dbReference>
<dbReference type="STRING" id="244447.ENSCSEP00000029130"/>
<dbReference type="GeneTree" id="ENSGT00390000008160"/>
<dbReference type="InterPro" id="IPR056199">
    <property type="entry name" value="SPEF2_C"/>
</dbReference>